<comment type="caution">
    <text evidence="2">The sequence shown here is derived from an EMBL/GenBank/DDBJ whole genome shotgun (WGS) entry which is preliminary data.</text>
</comment>
<evidence type="ECO:0000313" key="2">
    <source>
        <dbReference type="EMBL" id="MFD2092912.1"/>
    </source>
</evidence>
<gene>
    <name evidence="2" type="ORF">ACFSHS_15150</name>
</gene>
<sequence>MSAPRELRIGWTIADRGEQGGVCFGGLPEPEPYVLFAYAADNRWARAANDELESKYDPFYVLSAAERLLVEAGATGEPGPQDPPVTGAAPSSPR</sequence>
<keyword evidence="3" id="KW-1185">Reference proteome</keyword>
<dbReference type="EMBL" id="JBHUHP010000015">
    <property type="protein sequence ID" value="MFD2092912.1"/>
    <property type="molecule type" value="Genomic_DNA"/>
</dbReference>
<proteinExistence type="predicted"/>
<dbReference type="Proteomes" id="UP001597402">
    <property type="component" value="Unassembled WGS sequence"/>
</dbReference>
<organism evidence="2 3">
    <name type="scientific">Blastococcus deserti</name>
    <dbReference type="NCBI Taxonomy" id="2259033"/>
    <lineage>
        <taxon>Bacteria</taxon>
        <taxon>Bacillati</taxon>
        <taxon>Actinomycetota</taxon>
        <taxon>Actinomycetes</taxon>
        <taxon>Geodermatophilales</taxon>
        <taxon>Geodermatophilaceae</taxon>
        <taxon>Blastococcus</taxon>
    </lineage>
</organism>
<feature type="region of interest" description="Disordered" evidence="1">
    <location>
        <begin position="72"/>
        <end position="94"/>
    </location>
</feature>
<reference evidence="3" key="1">
    <citation type="journal article" date="2019" name="Int. J. Syst. Evol. Microbiol.">
        <title>The Global Catalogue of Microorganisms (GCM) 10K type strain sequencing project: providing services to taxonomists for standard genome sequencing and annotation.</title>
        <authorList>
            <consortium name="The Broad Institute Genomics Platform"/>
            <consortium name="The Broad Institute Genome Sequencing Center for Infectious Disease"/>
            <person name="Wu L."/>
            <person name="Ma J."/>
        </authorList>
    </citation>
    <scope>NUCLEOTIDE SEQUENCE [LARGE SCALE GENOMIC DNA]</scope>
    <source>
        <strain evidence="3">JCM 3338</strain>
    </source>
</reference>
<dbReference type="RefSeq" id="WP_376877733.1">
    <property type="nucleotide sequence ID" value="NZ_JBHUHP010000015.1"/>
</dbReference>
<accession>A0ABW4XC80</accession>
<name>A0ABW4XC80_9ACTN</name>
<evidence type="ECO:0000256" key="1">
    <source>
        <dbReference type="SAM" id="MobiDB-lite"/>
    </source>
</evidence>
<protein>
    <submittedName>
        <fullName evidence="2">Uncharacterized protein</fullName>
    </submittedName>
</protein>
<evidence type="ECO:0000313" key="3">
    <source>
        <dbReference type="Proteomes" id="UP001597402"/>
    </source>
</evidence>